<feature type="transmembrane region" description="Helical" evidence="1">
    <location>
        <begin position="231"/>
        <end position="254"/>
    </location>
</feature>
<proteinExistence type="predicted"/>
<reference evidence="2 3" key="1">
    <citation type="journal article" date="2011" name="Genome Biol. Evol.">
        <title>Reductive evolution of bacterial genome in insect gut environment.</title>
        <authorList>
            <person name="Nikoh N."/>
            <person name="Hosokawa T."/>
            <person name="Ohshima K."/>
            <person name="Hattori M."/>
            <person name="Fukatsu T."/>
        </authorList>
    </citation>
    <scope>NUCLEOTIDE SEQUENCE [LARGE SCALE GENOMIC DNA]</scope>
    <source>
        <strain evidence="2 3">Mpkobe</strain>
    </source>
</reference>
<name>C5WCB6_9ENTR</name>
<dbReference type="PANTHER" id="PTHR18640">
    <property type="entry name" value="SOLUTE CARRIER FAMILY 10 MEMBER 7"/>
    <property type="match status" value="1"/>
</dbReference>
<evidence type="ECO:0000313" key="2">
    <source>
        <dbReference type="EMBL" id="BAH82972.1"/>
    </source>
</evidence>
<dbReference type="PIRSF" id="PIRSF026166">
    <property type="entry name" value="UCP026166"/>
    <property type="match status" value="1"/>
</dbReference>
<dbReference type="InterPro" id="IPR038770">
    <property type="entry name" value="Na+/solute_symporter_sf"/>
</dbReference>
<sequence length="321" mass="35945">MDGEMSLLRFESTMIKLFFTILLATLFPAKGHFVVFLNFLTAITISLLFFMHGSRLSRKKLILGSSNWQLHLCILLSTFLLFPILGLLLGWWHPLNIPAEIYTGFIYLCILPATVQSAIAFTSMAGGNVAAAICSASASSFLGIFLSPFLLNLVINIEYGSSNKIEQITKIMLHLLLPFILGHLLRRWTSGWIEKHDYIINEMDKYSILLVVYSAISEAIGNSIWNKLGFQAMLSIITGCMLLLSIVLLINLLVARLLRLDKQDEIVVLFCGSKKSLANGLPMAHLLFPGSIRGMILLPLMIFHQIQLLVCSIIVQIYKNR</sequence>
<dbReference type="Proteomes" id="UP000061704">
    <property type="component" value="Chromosome"/>
</dbReference>
<dbReference type="HOGENOM" id="CLU_039013_1_0_6"/>
<feature type="transmembrane region" description="Helical" evidence="1">
    <location>
        <begin position="7"/>
        <end position="27"/>
    </location>
</feature>
<organism evidence="2 3">
    <name type="scientific">Candidatus Ishikawaella capsulata Mpkobe</name>
    <dbReference type="NCBI Taxonomy" id="476281"/>
    <lineage>
        <taxon>Bacteria</taxon>
        <taxon>Pseudomonadati</taxon>
        <taxon>Pseudomonadota</taxon>
        <taxon>Gammaproteobacteria</taxon>
        <taxon>Enterobacterales</taxon>
        <taxon>Enterobacteriaceae</taxon>
        <taxon>Candidatus Ishikawella</taxon>
    </lineage>
</organism>
<evidence type="ECO:0000256" key="1">
    <source>
        <dbReference type="SAM" id="Phobius"/>
    </source>
</evidence>
<feature type="transmembrane region" description="Helical" evidence="1">
    <location>
        <begin position="72"/>
        <end position="92"/>
    </location>
</feature>
<evidence type="ECO:0000313" key="3">
    <source>
        <dbReference type="Proteomes" id="UP000061704"/>
    </source>
</evidence>
<dbReference type="Gene3D" id="1.20.1530.20">
    <property type="match status" value="1"/>
</dbReference>
<dbReference type="EMBL" id="AP010872">
    <property type="protein sequence ID" value="BAH82972.1"/>
    <property type="molecule type" value="Genomic_DNA"/>
</dbReference>
<feature type="transmembrane region" description="Helical" evidence="1">
    <location>
        <begin position="33"/>
        <end position="51"/>
    </location>
</feature>
<dbReference type="InterPro" id="IPR016833">
    <property type="entry name" value="Put_Na-Bile_cotransptr"/>
</dbReference>
<feature type="transmembrane region" description="Helical" evidence="1">
    <location>
        <begin position="294"/>
        <end position="318"/>
    </location>
</feature>
<accession>C5WCB6</accession>
<feature type="transmembrane region" description="Helical" evidence="1">
    <location>
        <begin position="104"/>
        <end position="122"/>
    </location>
</feature>
<dbReference type="AlphaFoldDB" id="C5WCB6"/>
<dbReference type="GO" id="GO:0005886">
    <property type="term" value="C:plasma membrane"/>
    <property type="evidence" value="ECO:0007669"/>
    <property type="project" value="TreeGrafter"/>
</dbReference>
<dbReference type="Pfam" id="PF13593">
    <property type="entry name" value="SBF_like"/>
    <property type="match status" value="1"/>
</dbReference>
<feature type="transmembrane region" description="Helical" evidence="1">
    <location>
        <begin position="206"/>
        <end position="225"/>
    </location>
</feature>
<feature type="transmembrane region" description="Helical" evidence="1">
    <location>
        <begin position="129"/>
        <end position="155"/>
    </location>
</feature>
<feature type="transmembrane region" description="Helical" evidence="1">
    <location>
        <begin position="167"/>
        <end position="185"/>
    </location>
</feature>
<keyword evidence="1" id="KW-0472">Membrane</keyword>
<protein>
    <submittedName>
        <fullName evidence="2">Predicted inner membrane protein</fullName>
    </submittedName>
</protein>
<dbReference type="KEGG" id="icp:ICMP_110"/>
<keyword evidence="3" id="KW-1185">Reference proteome</keyword>
<keyword evidence="1" id="KW-1133">Transmembrane helix</keyword>
<gene>
    <name evidence="2" type="primary">yfeH</name>
    <name evidence="2" type="ORF">ICMP_110</name>
</gene>
<keyword evidence="1" id="KW-0812">Transmembrane</keyword>
<dbReference type="PANTHER" id="PTHR18640:SF5">
    <property type="entry name" value="SODIUM_BILE ACID COTRANSPORTER 7"/>
    <property type="match status" value="1"/>
</dbReference>